<keyword evidence="2" id="KW-1185">Reference proteome</keyword>
<name>A0ABP0QZF9_9DINO</name>
<protein>
    <submittedName>
        <fullName evidence="1">Uncharacterized protein</fullName>
    </submittedName>
</protein>
<organism evidence="1 2">
    <name type="scientific">Durusdinium trenchii</name>
    <dbReference type="NCBI Taxonomy" id="1381693"/>
    <lineage>
        <taxon>Eukaryota</taxon>
        <taxon>Sar</taxon>
        <taxon>Alveolata</taxon>
        <taxon>Dinophyceae</taxon>
        <taxon>Suessiales</taxon>
        <taxon>Symbiodiniaceae</taxon>
        <taxon>Durusdinium</taxon>
    </lineage>
</organism>
<comment type="caution">
    <text evidence="1">The sequence shown here is derived from an EMBL/GenBank/DDBJ whole genome shotgun (WGS) entry which is preliminary data.</text>
</comment>
<sequence length="97" mass="10098">GCAAKSNQFYKCTWCPKVSRKKPWGCMNAKESSTAQCWAVGGKDSLPGCGESCMAKDGDTGPCQSEKCRANCCQSPLCLCMGGGRSTGDTALSIGNT</sequence>
<gene>
    <name evidence="1" type="ORF">SCF082_LOCUS43654</name>
</gene>
<proteinExistence type="predicted"/>
<evidence type="ECO:0000313" key="1">
    <source>
        <dbReference type="EMBL" id="CAK9092770.1"/>
    </source>
</evidence>
<dbReference type="Proteomes" id="UP001642464">
    <property type="component" value="Unassembled WGS sequence"/>
</dbReference>
<accession>A0ABP0QZF9</accession>
<reference evidence="1 2" key="1">
    <citation type="submission" date="2024-02" db="EMBL/GenBank/DDBJ databases">
        <authorList>
            <person name="Chen Y."/>
            <person name="Shah S."/>
            <person name="Dougan E. K."/>
            <person name="Thang M."/>
            <person name="Chan C."/>
        </authorList>
    </citation>
    <scope>NUCLEOTIDE SEQUENCE [LARGE SCALE GENOMIC DNA]</scope>
</reference>
<evidence type="ECO:0000313" key="2">
    <source>
        <dbReference type="Proteomes" id="UP001642464"/>
    </source>
</evidence>
<dbReference type="EMBL" id="CAXAMM010040368">
    <property type="protein sequence ID" value="CAK9092770.1"/>
    <property type="molecule type" value="Genomic_DNA"/>
</dbReference>
<feature type="non-terminal residue" evidence="1">
    <location>
        <position position="1"/>
    </location>
</feature>